<reference evidence="2 3" key="1">
    <citation type="submission" date="2023-10" db="EMBL/GenBank/DDBJ databases">
        <title>Genomes of two closely related lineages of the louse Polyplax serrata with different host specificities.</title>
        <authorList>
            <person name="Martinu J."/>
            <person name="Tarabai H."/>
            <person name="Stefka J."/>
            <person name="Hypsa V."/>
        </authorList>
    </citation>
    <scope>NUCLEOTIDE SEQUENCE [LARGE SCALE GENOMIC DNA]</scope>
    <source>
        <strain evidence="2">HR10_N</strain>
    </source>
</reference>
<evidence type="ECO:0000256" key="1">
    <source>
        <dbReference type="SAM" id="MobiDB-lite"/>
    </source>
</evidence>
<dbReference type="Proteomes" id="UP001372834">
    <property type="component" value="Unassembled WGS sequence"/>
</dbReference>
<proteinExistence type="predicted"/>
<name>A0AAN8S5W6_POLSC</name>
<dbReference type="AlphaFoldDB" id="A0AAN8S5W6"/>
<organism evidence="2 3">
    <name type="scientific">Polyplax serrata</name>
    <name type="common">Common mouse louse</name>
    <dbReference type="NCBI Taxonomy" id="468196"/>
    <lineage>
        <taxon>Eukaryota</taxon>
        <taxon>Metazoa</taxon>
        <taxon>Ecdysozoa</taxon>
        <taxon>Arthropoda</taxon>
        <taxon>Hexapoda</taxon>
        <taxon>Insecta</taxon>
        <taxon>Pterygota</taxon>
        <taxon>Neoptera</taxon>
        <taxon>Paraneoptera</taxon>
        <taxon>Psocodea</taxon>
        <taxon>Troctomorpha</taxon>
        <taxon>Phthiraptera</taxon>
        <taxon>Anoplura</taxon>
        <taxon>Polyplacidae</taxon>
        <taxon>Polyplax</taxon>
    </lineage>
</organism>
<comment type="caution">
    <text evidence="2">The sequence shown here is derived from an EMBL/GenBank/DDBJ whole genome shotgun (WGS) entry which is preliminary data.</text>
</comment>
<evidence type="ECO:0000313" key="3">
    <source>
        <dbReference type="Proteomes" id="UP001372834"/>
    </source>
</evidence>
<gene>
    <name evidence="2" type="ORF">RUM43_014807</name>
</gene>
<accession>A0AAN8S5W6</accession>
<evidence type="ECO:0000313" key="2">
    <source>
        <dbReference type="EMBL" id="KAK6630462.1"/>
    </source>
</evidence>
<dbReference type="EMBL" id="JAWJWE010000011">
    <property type="protein sequence ID" value="KAK6630462.1"/>
    <property type="molecule type" value="Genomic_DNA"/>
</dbReference>
<protein>
    <submittedName>
        <fullName evidence="2">Uncharacterized protein</fullName>
    </submittedName>
</protein>
<feature type="region of interest" description="Disordered" evidence="1">
    <location>
        <begin position="1"/>
        <end position="22"/>
    </location>
</feature>
<sequence>MNSSEKGREGVGNERKGRERTDRLEYFPFSGKIEFLLDFLLDRTAAIGDGEEAGGDRGGGDRVNWKPEEVEAWQQRTTKELSNVLDICPQTTG</sequence>